<dbReference type="SFLD" id="SFLDS00003">
    <property type="entry name" value="Haloacid_Dehalogenase"/>
    <property type="match status" value="1"/>
</dbReference>
<protein>
    <submittedName>
        <fullName evidence="1">HAD family phosphatase</fullName>
    </submittedName>
</protein>
<dbReference type="InterPro" id="IPR036412">
    <property type="entry name" value="HAD-like_sf"/>
</dbReference>
<dbReference type="SUPFAM" id="SSF56784">
    <property type="entry name" value="HAD-like"/>
    <property type="match status" value="1"/>
</dbReference>
<organism evidence="1 2">
    <name type="scientific">Leucobacter allii</name>
    <dbReference type="NCBI Taxonomy" id="2932247"/>
    <lineage>
        <taxon>Bacteria</taxon>
        <taxon>Bacillati</taxon>
        <taxon>Actinomycetota</taxon>
        <taxon>Actinomycetes</taxon>
        <taxon>Micrococcales</taxon>
        <taxon>Microbacteriaceae</taxon>
        <taxon>Leucobacter</taxon>
    </lineage>
</organism>
<accession>A0ABY4FQ76</accession>
<dbReference type="Gene3D" id="1.10.150.240">
    <property type="entry name" value="Putative phosphatase, domain 2"/>
    <property type="match status" value="1"/>
</dbReference>
<dbReference type="RefSeq" id="WP_244693671.1">
    <property type="nucleotide sequence ID" value="NZ_CP095044.1"/>
</dbReference>
<dbReference type="InterPro" id="IPR006439">
    <property type="entry name" value="HAD-SF_hydro_IA"/>
</dbReference>
<dbReference type="NCBIfam" id="TIGR01509">
    <property type="entry name" value="HAD-SF-IA-v3"/>
    <property type="match status" value="1"/>
</dbReference>
<dbReference type="Pfam" id="PF00702">
    <property type="entry name" value="Hydrolase"/>
    <property type="match status" value="1"/>
</dbReference>
<dbReference type="Proteomes" id="UP000831786">
    <property type="component" value="Chromosome"/>
</dbReference>
<dbReference type="InterPro" id="IPR023214">
    <property type="entry name" value="HAD_sf"/>
</dbReference>
<proteinExistence type="predicted"/>
<dbReference type="PANTHER" id="PTHR18901:SF38">
    <property type="entry name" value="PSEUDOURIDINE-5'-PHOSPHATASE"/>
    <property type="match status" value="1"/>
</dbReference>
<dbReference type="Gene3D" id="3.40.50.1000">
    <property type="entry name" value="HAD superfamily/HAD-like"/>
    <property type="match status" value="1"/>
</dbReference>
<keyword evidence="2" id="KW-1185">Reference proteome</keyword>
<dbReference type="CDD" id="cd07505">
    <property type="entry name" value="HAD_BPGM-like"/>
    <property type="match status" value="1"/>
</dbReference>
<sequence>MSASPTPRRPAAVLWDLDGTVIDSEPIWLEVELAMLGRYGIELTEELRAQLVGSGLRAAAERFRALGVPLSVDEIIAEWAAGVAAGMSRSAPLWRPGAVELLQSLAEAGIPSALVTMSVRAIADAVVALLPSGLFSAVVAGDEVEFEKPHPDPYLRGAALLGVDIVDCIAIEDSPTGLRAAAASGAVAIGVPNLVDLDGVAAHAHWTTLAGVDATALARSFAELRGVPPTPGAGTGALVPTGEQR</sequence>
<dbReference type="PANTHER" id="PTHR18901">
    <property type="entry name" value="2-DEOXYGLUCOSE-6-PHOSPHATE PHOSPHATASE 2"/>
    <property type="match status" value="1"/>
</dbReference>
<evidence type="ECO:0000313" key="2">
    <source>
        <dbReference type="Proteomes" id="UP000831786"/>
    </source>
</evidence>
<reference evidence="1 2" key="1">
    <citation type="submission" date="2022-04" db="EMBL/GenBank/DDBJ databases">
        <title>Leucobacter sp. isolated from rhizosphere of garlic.</title>
        <authorList>
            <person name="Won M."/>
            <person name="Lee C.-M."/>
            <person name="Woen H.-Y."/>
            <person name="Kwon S.-W."/>
        </authorList>
    </citation>
    <scope>NUCLEOTIDE SEQUENCE [LARGE SCALE GENOMIC DNA]</scope>
    <source>
        <strain evidence="1 2">H21R-40</strain>
    </source>
</reference>
<evidence type="ECO:0000313" key="1">
    <source>
        <dbReference type="EMBL" id="UOQ58443.1"/>
    </source>
</evidence>
<gene>
    <name evidence="1" type="ORF">MUN78_06310</name>
</gene>
<dbReference type="SFLD" id="SFLDG01129">
    <property type="entry name" value="C1.5:_HAD__Beta-PGM__Phosphata"/>
    <property type="match status" value="1"/>
</dbReference>
<dbReference type="InterPro" id="IPR023198">
    <property type="entry name" value="PGP-like_dom2"/>
</dbReference>
<dbReference type="EMBL" id="CP095045">
    <property type="protein sequence ID" value="UOQ58443.1"/>
    <property type="molecule type" value="Genomic_DNA"/>
</dbReference>
<name>A0ABY4FQ76_9MICO</name>